<dbReference type="Proteomes" id="UP001183176">
    <property type="component" value="Unassembled WGS sequence"/>
</dbReference>
<proteinExistence type="predicted"/>
<evidence type="ECO:0000313" key="2">
    <source>
        <dbReference type="Proteomes" id="UP001183176"/>
    </source>
</evidence>
<evidence type="ECO:0000313" key="1">
    <source>
        <dbReference type="EMBL" id="MDT0264107.1"/>
    </source>
</evidence>
<dbReference type="RefSeq" id="WP_311425250.1">
    <property type="nucleotide sequence ID" value="NZ_JAVREH010000070.1"/>
</dbReference>
<gene>
    <name evidence="1" type="ORF">RM423_22305</name>
</gene>
<sequence>MIDDHAHPFALRTADFHPAEVTLDIVPRDAAEATRRQVGPGWLAAEMMAVRLARHLGCRVSELTTAAAAKSVLAYRTRLAVDRGVDSGGPRAVPTVRSPQR</sequence>
<protein>
    <submittedName>
        <fullName evidence="1">Uncharacterized protein</fullName>
    </submittedName>
</protein>
<dbReference type="EMBL" id="JAVREH010000070">
    <property type="protein sequence ID" value="MDT0264107.1"/>
    <property type="molecule type" value="Genomic_DNA"/>
</dbReference>
<comment type="caution">
    <text evidence="1">The sequence shown here is derived from an EMBL/GenBank/DDBJ whole genome shotgun (WGS) entry which is preliminary data.</text>
</comment>
<reference evidence="2" key="1">
    <citation type="submission" date="2023-07" db="EMBL/GenBank/DDBJ databases">
        <title>30 novel species of actinomycetes from the DSMZ collection.</title>
        <authorList>
            <person name="Nouioui I."/>
        </authorList>
    </citation>
    <scope>NUCLEOTIDE SEQUENCE [LARGE SCALE GENOMIC DNA]</scope>
    <source>
        <strain evidence="2">DSM 44399</strain>
    </source>
</reference>
<organism evidence="1 2">
    <name type="scientific">Jatrophihabitans lederbergiae</name>
    <dbReference type="NCBI Taxonomy" id="3075547"/>
    <lineage>
        <taxon>Bacteria</taxon>
        <taxon>Bacillati</taxon>
        <taxon>Actinomycetota</taxon>
        <taxon>Actinomycetes</taxon>
        <taxon>Jatrophihabitantales</taxon>
        <taxon>Jatrophihabitantaceae</taxon>
        <taxon>Jatrophihabitans</taxon>
    </lineage>
</organism>
<keyword evidence="2" id="KW-1185">Reference proteome</keyword>
<accession>A0ABU2JGJ2</accession>
<name>A0ABU2JGJ2_9ACTN</name>